<dbReference type="EMBL" id="DYDO01000010">
    <property type="protein sequence ID" value="DBA16846.1"/>
    <property type="molecule type" value="Genomic_DNA"/>
</dbReference>
<proteinExistence type="predicted"/>
<gene>
    <name evidence="2" type="ORF">GDO54_002375</name>
</gene>
<evidence type="ECO:0000256" key="1">
    <source>
        <dbReference type="SAM" id="Phobius"/>
    </source>
</evidence>
<feature type="transmembrane region" description="Helical" evidence="1">
    <location>
        <begin position="48"/>
        <end position="75"/>
    </location>
</feature>
<organism evidence="2 3">
    <name type="scientific">Pyxicephalus adspersus</name>
    <name type="common">African bullfrog</name>
    <dbReference type="NCBI Taxonomy" id="30357"/>
    <lineage>
        <taxon>Eukaryota</taxon>
        <taxon>Metazoa</taxon>
        <taxon>Chordata</taxon>
        <taxon>Craniata</taxon>
        <taxon>Vertebrata</taxon>
        <taxon>Euteleostomi</taxon>
        <taxon>Amphibia</taxon>
        <taxon>Batrachia</taxon>
        <taxon>Anura</taxon>
        <taxon>Neobatrachia</taxon>
        <taxon>Ranoidea</taxon>
        <taxon>Pyxicephalidae</taxon>
        <taxon>Pyxicephalinae</taxon>
        <taxon>Pyxicephalus</taxon>
    </lineage>
</organism>
<protein>
    <submittedName>
        <fullName evidence="2">Uncharacterized protein</fullName>
    </submittedName>
</protein>
<sequence>MELGDPFPNGASDNLLNCSSHYKCVIKRKFCSKIKLILKYAHAVRACIWSSHICFFILHAFCVFFSFPSSIILVCKLRLKQYDPQMISPQQSNMQMSRRGRINVSKTLKNLWKIFKHIFMCTLFYL</sequence>
<comment type="caution">
    <text evidence="2">The sequence shown here is derived from an EMBL/GenBank/DDBJ whole genome shotgun (WGS) entry which is preliminary data.</text>
</comment>
<dbReference type="AlphaFoldDB" id="A0AAV2ZHM5"/>
<keyword evidence="1" id="KW-0472">Membrane</keyword>
<reference evidence="2" key="1">
    <citation type="thesis" date="2020" institute="ProQuest LLC" country="789 East Eisenhower Parkway, Ann Arbor, MI, USA">
        <title>Comparative Genomics and Chromosome Evolution.</title>
        <authorList>
            <person name="Mudd A.B."/>
        </authorList>
    </citation>
    <scope>NUCLEOTIDE SEQUENCE</scope>
    <source>
        <strain evidence="2">1538</strain>
        <tissue evidence="2">Blood</tissue>
    </source>
</reference>
<evidence type="ECO:0000313" key="2">
    <source>
        <dbReference type="EMBL" id="DBA16846.1"/>
    </source>
</evidence>
<keyword evidence="1" id="KW-1133">Transmembrane helix</keyword>
<dbReference type="Proteomes" id="UP001181693">
    <property type="component" value="Unassembled WGS sequence"/>
</dbReference>
<name>A0AAV2ZHM5_PYXAD</name>
<evidence type="ECO:0000313" key="3">
    <source>
        <dbReference type="Proteomes" id="UP001181693"/>
    </source>
</evidence>
<keyword evidence="3" id="KW-1185">Reference proteome</keyword>
<keyword evidence="1" id="KW-0812">Transmembrane</keyword>
<accession>A0AAV2ZHM5</accession>